<name>A0A6P2DDC9_9BACT</name>
<dbReference type="RefSeq" id="WP_162671868.1">
    <property type="nucleotide sequence ID" value="NZ_LR593886.1"/>
</dbReference>
<dbReference type="Proteomes" id="UP000464178">
    <property type="component" value="Chromosome"/>
</dbReference>
<keyword evidence="2" id="KW-1185">Reference proteome</keyword>
<evidence type="ECO:0000313" key="2">
    <source>
        <dbReference type="Proteomes" id="UP000464178"/>
    </source>
</evidence>
<dbReference type="EMBL" id="LR593886">
    <property type="protein sequence ID" value="VTR99386.1"/>
    <property type="molecule type" value="Genomic_DNA"/>
</dbReference>
<dbReference type="InterPro" id="IPR025132">
    <property type="entry name" value="DUF4058"/>
</dbReference>
<evidence type="ECO:0008006" key="3">
    <source>
        <dbReference type="Google" id="ProtNLM"/>
    </source>
</evidence>
<dbReference type="AlphaFoldDB" id="A0A6P2DDC9"/>
<evidence type="ECO:0000313" key="1">
    <source>
        <dbReference type="EMBL" id="VTR99386.1"/>
    </source>
</evidence>
<dbReference type="KEGG" id="gms:SOIL9_85350"/>
<proteinExistence type="predicted"/>
<organism evidence="1 2">
    <name type="scientific">Gemmata massiliana</name>
    <dbReference type="NCBI Taxonomy" id="1210884"/>
    <lineage>
        <taxon>Bacteria</taxon>
        <taxon>Pseudomonadati</taxon>
        <taxon>Planctomycetota</taxon>
        <taxon>Planctomycetia</taxon>
        <taxon>Gemmatales</taxon>
        <taxon>Gemmataceae</taxon>
        <taxon>Gemmata</taxon>
    </lineage>
</organism>
<gene>
    <name evidence="1" type="ORF">SOIL9_85350</name>
</gene>
<sequence>MPSPFPGMNPYIEQSAVWQDFHTRFMTTAAEVIGAQVEPRYFVKIEEHLYLHEMFSAERTALGRPDLSVLPGDEGNAPASSGGAVVAAPATVLAPDEVEEVPQRYLEIRDRQTREVVTVVELLGPSNKESKDGREQYWNKTRLLLSRTSAGLVEIDLLRGGPRLPWGEMKECDYYALVGRAPERPRVAFWPVKLRETLPTIPIPLRPDEPEPLLDLQALIHRIYDAGRYRLFIYDSDPEPPLPASDAVWAVQLLRPQMPSV</sequence>
<reference evidence="1 2" key="1">
    <citation type="submission" date="2019-05" db="EMBL/GenBank/DDBJ databases">
        <authorList>
            <consortium name="Science for Life Laboratories"/>
        </authorList>
    </citation>
    <scope>NUCLEOTIDE SEQUENCE [LARGE SCALE GENOMIC DNA]</scope>
    <source>
        <strain evidence="1">Soil9</strain>
    </source>
</reference>
<dbReference type="Pfam" id="PF13267">
    <property type="entry name" value="DUF4058"/>
    <property type="match status" value="1"/>
</dbReference>
<accession>A0A6P2DDC9</accession>
<protein>
    <recommendedName>
        <fullName evidence="3">DUF4058 domain-containing protein</fullName>
    </recommendedName>
</protein>